<keyword evidence="3" id="KW-1185">Reference proteome</keyword>
<reference evidence="3" key="1">
    <citation type="journal article" date="2012" name="MBio">
        <title>Comparative genome analysis of Trichophyton rubrum and related dermatophytes reveals candidate genes involved in infection.</title>
        <authorList>
            <person name="Martinez D.A."/>
            <person name="Oliver B.G."/>
            <person name="Graeser Y."/>
            <person name="Goldberg J.M."/>
            <person name="Li W."/>
            <person name="Martinez-Rossi N.M."/>
            <person name="Monod M."/>
            <person name="Shelest E."/>
            <person name="Barton R.C."/>
            <person name="Birch E."/>
            <person name="Brakhage A.A."/>
            <person name="Chen Z."/>
            <person name="Gurr S.J."/>
            <person name="Heiman D."/>
            <person name="Heitman J."/>
            <person name="Kosti I."/>
            <person name="Rossi A."/>
            <person name="Saif S."/>
            <person name="Samalova M."/>
            <person name="Saunders C.W."/>
            <person name="Shea T."/>
            <person name="Summerbell R.C."/>
            <person name="Xu J."/>
            <person name="Young S."/>
            <person name="Zeng Q."/>
            <person name="Birren B.W."/>
            <person name="Cuomo C.A."/>
            <person name="White T.C."/>
        </authorList>
    </citation>
    <scope>NUCLEOTIDE SEQUENCE [LARGE SCALE GENOMIC DNA]</scope>
    <source>
        <strain evidence="3">ATCC MYA-4606 / CBS 127.97</strain>
    </source>
</reference>
<dbReference type="AlphaFoldDB" id="F2PT12"/>
<evidence type="ECO:0000256" key="1">
    <source>
        <dbReference type="SAM" id="MobiDB-lite"/>
    </source>
</evidence>
<feature type="compositionally biased region" description="Low complexity" evidence="1">
    <location>
        <begin position="23"/>
        <end position="33"/>
    </location>
</feature>
<evidence type="ECO:0000313" key="2">
    <source>
        <dbReference type="EMBL" id="EGE05030.1"/>
    </source>
</evidence>
<feature type="region of interest" description="Disordered" evidence="1">
    <location>
        <begin position="1"/>
        <end position="35"/>
    </location>
</feature>
<sequence length="141" mass="15497">MKLRVSELAGGRTQGGQPVWDKTTSSSTSTSTSHQLRISTTTTTTINYYYRLIREVIIPNMQHTPEKCTPTQFRPALGSAGSASTFTNLEISMAVATDSCINPVLRLYQVLRFVPRQGCGARLASYQGERAAGSRYMLILC</sequence>
<proteinExistence type="predicted"/>
<gene>
    <name evidence="2" type="ORF">TEQG_04048</name>
</gene>
<name>F2PT12_TRIEC</name>
<dbReference type="HOGENOM" id="CLU_1826660_0_0_1"/>
<accession>F2PT12</accession>
<dbReference type="VEuPathDB" id="FungiDB:TEQG_04048"/>
<dbReference type="Proteomes" id="UP000009169">
    <property type="component" value="Unassembled WGS sequence"/>
</dbReference>
<protein>
    <submittedName>
        <fullName evidence="2">Uncharacterized protein</fullName>
    </submittedName>
</protein>
<organism evidence="2 3">
    <name type="scientific">Trichophyton equinum (strain ATCC MYA-4606 / CBS 127.97)</name>
    <name type="common">Horse ringworm fungus</name>
    <dbReference type="NCBI Taxonomy" id="559882"/>
    <lineage>
        <taxon>Eukaryota</taxon>
        <taxon>Fungi</taxon>
        <taxon>Dikarya</taxon>
        <taxon>Ascomycota</taxon>
        <taxon>Pezizomycotina</taxon>
        <taxon>Eurotiomycetes</taxon>
        <taxon>Eurotiomycetidae</taxon>
        <taxon>Onygenales</taxon>
        <taxon>Arthrodermataceae</taxon>
        <taxon>Trichophyton</taxon>
    </lineage>
</organism>
<evidence type="ECO:0000313" key="3">
    <source>
        <dbReference type="Proteomes" id="UP000009169"/>
    </source>
</evidence>
<dbReference type="EMBL" id="DS995737">
    <property type="protein sequence ID" value="EGE05030.1"/>
    <property type="molecule type" value="Genomic_DNA"/>
</dbReference>